<dbReference type="KEGG" id="toy:FO059_01575"/>
<dbReference type="OrthoDB" id="9799122at2"/>
<dbReference type="InterPro" id="IPR001853">
    <property type="entry name" value="DSBA-like_thioredoxin_dom"/>
</dbReference>
<dbReference type="Proteomes" id="UP000317344">
    <property type="component" value="Chromosome"/>
</dbReference>
<dbReference type="GO" id="GO:0016491">
    <property type="term" value="F:oxidoreductase activity"/>
    <property type="evidence" value="ECO:0007669"/>
    <property type="project" value="InterPro"/>
</dbReference>
<dbReference type="CDD" id="cd03024">
    <property type="entry name" value="DsbA_FrnE"/>
    <property type="match status" value="1"/>
</dbReference>
<evidence type="ECO:0000313" key="3">
    <source>
        <dbReference type="Proteomes" id="UP000317344"/>
    </source>
</evidence>
<gene>
    <name evidence="2" type="ORF">FO059_01575</name>
</gene>
<proteinExistence type="predicted"/>
<reference evidence="2 3" key="1">
    <citation type="submission" date="2019-07" db="EMBL/GenBank/DDBJ databases">
        <title>Tomitella cavernea sp. nov., an actinomycete isolated from soil.</title>
        <authorList>
            <person name="Cheng J."/>
        </authorList>
    </citation>
    <scope>NUCLEOTIDE SEQUENCE [LARGE SCALE GENOMIC DNA]</scope>
    <source>
        <strain evidence="2 3">HY188</strain>
    </source>
</reference>
<protein>
    <submittedName>
        <fullName evidence="2">DsbA family oxidoreductase</fullName>
    </submittedName>
</protein>
<accession>A0A516X785</accession>
<organism evidence="2 3">
    <name type="scientific">Tomitella fengzijianii</name>
    <dbReference type="NCBI Taxonomy" id="2597660"/>
    <lineage>
        <taxon>Bacteria</taxon>
        <taxon>Bacillati</taxon>
        <taxon>Actinomycetota</taxon>
        <taxon>Actinomycetes</taxon>
        <taxon>Mycobacteriales</taxon>
        <taxon>Tomitella</taxon>
    </lineage>
</organism>
<feature type="domain" description="DSBA-like thioredoxin" evidence="1">
    <location>
        <begin position="4"/>
        <end position="208"/>
    </location>
</feature>
<evidence type="ECO:0000259" key="1">
    <source>
        <dbReference type="Pfam" id="PF01323"/>
    </source>
</evidence>
<dbReference type="EMBL" id="CP041765">
    <property type="protein sequence ID" value="QDQ98929.1"/>
    <property type="molecule type" value="Genomic_DNA"/>
</dbReference>
<dbReference type="SUPFAM" id="SSF52833">
    <property type="entry name" value="Thioredoxin-like"/>
    <property type="match status" value="1"/>
</dbReference>
<dbReference type="PANTHER" id="PTHR13887">
    <property type="entry name" value="GLUTATHIONE S-TRANSFERASE KAPPA"/>
    <property type="match status" value="1"/>
</dbReference>
<keyword evidence="3" id="KW-1185">Reference proteome</keyword>
<evidence type="ECO:0000313" key="2">
    <source>
        <dbReference type="EMBL" id="QDQ98929.1"/>
    </source>
</evidence>
<reference evidence="2 3" key="2">
    <citation type="submission" date="2019-07" db="EMBL/GenBank/DDBJ databases">
        <authorList>
            <person name="Huang Y."/>
        </authorList>
    </citation>
    <scope>NUCLEOTIDE SEQUENCE [LARGE SCALE GENOMIC DNA]</scope>
    <source>
        <strain evidence="2 3">HY188</strain>
    </source>
</reference>
<dbReference type="Gene3D" id="3.40.30.10">
    <property type="entry name" value="Glutaredoxin"/>
    <property type="match status" value="1"/>
</dbReference>
<sequence length="218" mass="23344">MVELEVWSDVACPWCYIGATRLAAALDGFDRRDRVRVTWRAYELAPDAEAGAGRRAVDALVESKGMTTEQARHMFGQVSQVASGDGLHLDFDATIAANTFDAHRLVHLAGAGTARGGRVLRALYRAYFTDGVAVDDVDALVRIAEAEGLDAGQVRAGLADPDSAAAVTVREDELLAARFGITGVPFFIADRKYAVSGAQPVGVLTELLRRAFDGPEDH</sequence>
<dbReference type="Pfam" id="PF01323">
    <property type="entry name" value="DSBA"/>
    <property type="match status" value="1"/>
</dbReference>
<dbReference type="PANTHER" id="PTHR13887:SF41">
    <property type="entry name" value="THIOREDOXIN SUPERFAMILY PROTEIN"/>
    <property type="match status" value="1"/>
</dbReference>
<dbReference type="AlphaFoldDB" id="A0A516X785"/>
<dbReference type="InterPro" id="IPR036249">
    <property type="entry name" value="Thioredoxin-like_sf"/>
</dbReference>
<name>A0A516X785_9ACTN</name>